<dbReference type="InterPro" id="IPR050983">
    <property type="entry name" value="GST_Omega/HSP26"/>
</dbReference>
<keyword evidence="4" id="KW-1185">Reference proteome</keyword>
<dbReference type="InterPro" id="IPR004045">
    <property type="entry name" value="Glutathione_S-Trfase_N"/>
</dbReference>
<dbReference type="SFLD" id="SFLDS00019">
    <property type="entry name" value="Glutathione_Transferase_(cytos"/>
    <property type="match status" value="1"/>
</dbReference>
<feature type="domain" description="GST C-terminal" evidence="2">
    <location>
        <begin position="95"/>
        <end position="230"/>
    </location>
</feature>
<dbReference type="SFLD" id="SFLDG00358">
    <property type="entry name" value="Main_(cytGST)"/>
    <property type="match status" value="1"/>
</dbReference>
<dbReference type="PROSITE" id="PS50404">
    <property type="entry name" value="GST_NTER"/>
    <property type="match status" value="1"/>
</dbReference>
<protein>
    <submittedName>
        <fullName evidence="3">Glutathione S-transferase</fullName>
    </submittedName>
</protein>
<evidence type="ECO:0000259" key="2">
    <source>
        <dbReference type="PROSITE" id="PS50405"/>
    </source>
</evidence>
<dbReference type="CDD" id="cd00570">
    <property type="entry name" value="GST_N_family"/>
    <property type="match status" value="1"/>
</dbReference>
<dbReference type="Gene3D" id="1.20.1050.10">
    <property type="match status" value="1"/>
</dbReference>
<dbReference type="OrthoDB" id="202840at2759"/>
<dbReference type="InterPro" id="IPR040079">
    <property type="entry name" value="Glutathione_S-Trfase"/>
</dbReference>
<dbReference type="Gene3D" id="3.40.30.10">
    <property type="entry name" value="Glutaredoxin"/>
    <property type="match status" value="1"/>
</dbReference>
<dbReference type="InterPro" id="IPR036249">
    <property type="entry name" value="Thioredoxin-like_sf"/>
</dbReference>
<dbReference type="PANTHER" id="PTHR43968:SF8">
    <property type="entry name" value="S-TRANSFERASE, PUTATIVE (AFU_ORTHOLOGUE AFUA_2G00590)-RELATED"/>
    <property type="match status" value="1"/>
</dbReference>
<gene>
    <name evidence="3" type="primary">GSTU22</name>
    <name evidence="3" type="ORF">LHYA1_G005838</name>
</gene>
<feature type="domain" description="GST N-terminal" evidence="1">
    <location>
        <begin position="7"/>
        <end position="86"/>
    </location>
</feature>
<dbReference type="EMBL" id="QGMH01000113">
    <property type="protein sequence ID" value="TVY24902.1"/>
    <property type="molecule type" value="Genomic_DNA"/>
</dbReference>
<proteinExistence type="predicted"/>
<organism evidence="3 4">
    <name type="scientific">Lachnellula hyalina</name>
    <dbReference type="NCBI Taxonomy" id="1316788"/>
    <lineage>
        <taxon>Eukaryota</taxon>
        <taxon>Fungi</taxon>
        <taxon>Dikarya</taxon>
        <taxon>Ascomycota</taxon>
        <taxon>Pezizomycotina</taxon>
        <taxon>Leotiomycetes</taxon>
        <taxon>Helotiales</taxon>
        <taxon>Lachnaceae</taxon>
        <taxon>Lachnellula</taxon>
    </lineage>
</organism>
<dbReference type="AlphaFoldDB" id="A0A8H8QXY3"/>
<dbReference type="Pfam" id="PF13417">
    <property type="entry name" value="GST_N_3"/>
    <property type="match status" value="1"/>
</dbReference>
<dbReference type="InterPro" id="IPR010987">
    <property type="entry name" value="Glutathione-S-Trfase_C-like"/>
</dbReference>
<evidence type="ECO:0000259" key="1">
    <source>
        <dbReference type="PROSITE" id="PS50404"/>
    </source>
</evidence>
<dbReference type="SUPFAM" id="SSF47616">
    <property type="entry name" value="GST C-terminal domain-like"/>
    <property type="match status" value="1"/>
</dbReference>
<comment type="caution">
    <text evidence="3">The sequence shown here is derived from an EMBL/GenBank/DDBJ whole genome shotgun (WGS) entry which is preliminary data.</text>
</comment>
<evidence type="ECO:0000313" key="3">
    <source>
        <dbReference type="EMBL" id="TVY24902.1"/>
    </source>
</evidence>
<dbReference type="GO" id="GO:0016740">
    <property type="term" value="F:transferase activity"/>
    <property type="evidence" value="ECO:0007669"/>
    <property type="project" value="UniProtKB-KW"/>
</dbReference>
<accession>A0A8H8QXY3</accession>
<evidence type="ECO:0000313" key="4">
    <source>
        <dbReference type="Proteomes" id="UP000431533"/>
    </source>
</evidence>
<dbReference type="SUPFAM" id="SSF52833">
    <property type="entry name" value="Thioredoxin-like"/>
    <property type="match status" value="1"/>
</dbReference>
<dbReference type="RefSeq" id="XP_031003690.1">
    <property type="nucleotide sequence ID" value="XM_031150782.1"/>
</dbReference>
<dbReference type="GeneID" id="41986036"/>
<name>A0A8H8QXY3_9HELO</name>
<reference evidence="3 4" key="1">
    <citation type="submission" date="2018-05" db="EMBL/GenBank/DDBJ databases">
        <title>Genome sequencing and assembly of the regulated plant pathogen Lachnellula willkommii and related sister species for the development of diagnostic species identification markers.</title>
        <authorList>
            <person name="Giroux E."/>
            <person name="Bilodeau G."/>
        </authorList>
    </citation>
    <scope>NUCLEOTIDE SEQUENCE [LARGE SCALE GENOMIC DNA]</scope>
    <source>
        <strain evidence="3 4">CBS 185.66</strain>
    </source>
</reference>
<dbReference type="Proteomes" id="UP000431533">
    <property type="component" value="Unassembled WGS sequence"/>
</dbReference>
<dbReference type="InterPro" id="IPR036282">
    <property type="entry name" value="Glutathione-S-Trfase_C_sf"/>
</dbReference>
<dbReference type="PANTHER" id="PTHR43968">
    <property type="match status" value="1"/>
</dbReference>
<sequence>MGSTEPPKITLYTSYACPWAHRSQIALRELNLAFETVIVDLSVPRTPEYLKINPRGLVPALDYNGIILTESAIVSQFLVDAHSSHLEKASTDEGGPLQRAKINFFVDTFISKLLSLYLAALRAQVGEEKEDAVGKIVDAVVKELEPLLGDAGPFFGGSDRFTLAEVQTASFVIRLVTFAEYEALLPKSLLTSLEAKAPSFWKWASAVVKEDSVTYKWDAKAISERTIDRFEKLRKEAAAAK</sequence>
<keyword evidence="3" id="KW-0808">Transferase</keyword>
<dbReference type="PROSITE" id="PS50405">
    <property type="entry name" value="GST_CTER"/>
    <property type="match status" value="1"/>
</dbReference>
<dbReference type="GO" id="GO:0005737">
    <property type="term" value="C:cytoplasm"/>
    <property type="evidence" value="ECO:0007669"/>
    <property type="project" value="TreeGrafter"/>
</dbReference>